<organism evidence="3 4">
    <name type="scientific">Pirellula staleyi (strain ATCC 27377 / DSM 6068 / ICPB 4128)</name>
    <name type="common">Pirella staleyi</name>
    <dbReference type="NCBI Taxonomy" id="530564"/>
    <lineage>
        <taxon>Bacteria</taxon>
        <taxon>Pseudomonadati</taxon>
        <taxon>Planctomycetota</taxon>
        <taxon>Planctomycetia</taxon>
        <taxon>Pirellulales</taxon>
        <taxon>Pirellulaceae</taxon>
        <taxon>Pirellula</taxon>
    </lineage>
</organism>
<feature type="region of interest" description="Disordered" evidence="1">
    <location>
        <begin position="338"/>
        <end position="377"/>
    </location>
</feature>
<dbReference type="OrthoDB" id="263788at2"/>
<dbReference type="NCBIfam" id="TIGR02246">
    <property type="entry name" value="SgcJ/EcaC family oxidoreductase"/>
    <property type="match status" value="1"/>
</dbReference>
<name>D2R2Q0_PIRSD</name>
<dbReference type="HOGENOM" id="CLU_062216_0_0_0"/>
<dbReference type="Proteomes" id="UP000001887">
    <property type="component" value="Chromosome"/>
</dbReference>
<feature type="domain" description="DUF4440" evidence="2">
    <location>
        <begin position="62"/>
        <end position="170"/>
    </location>
</feature>
<protein>
    <recommendedName>
        <fullName evidence="2">DUF4440 domain-containing protein</fullName>
    </recommendedName>
</protein>
<dbReference type="STRING" id="530564.Psta_2219"/>
<reference evidence="3 4" key="1">
    <citation type="journal article" date="2009" name="Stand. Genomic Sci.">
        <title>Complete genome sequence of Pirellula staleyi type strain (ATCC 27377).</title>
        <authorList>
            <person name="Clum A."/>
            <person name="Tindall B.J."/>
            <person name="Sikorski J."/>
            <person name="Ivanova N."/>
            <person name="Mavrommatis K."/>
            <person name="Lucas S."/>
            <person name="Glavina del Rio T."/>
            <person name="Nolan M."/>
            <person name="Chen F."/>
            <person name="Tice H."/>
            <person name="Pitluck S."/>
            <person name="Cheng J.F."/>
            <person name="Chertkov O."/>
            <person name="Brettin T."/>
            <person name="Han C."/>
            <person name="Detter J.C."/>
            <person name="Kuske C."/>
            <person name="Bruce D."/>
            <person name="Goodwin L."/>
            <person name="Ovchinikova G."/>
            <person name="Pati A."/>
            <person name="Mikhailova N."/>
            <person name="Chen A."/>
            <person name="Palaniappan K."/>
            <person name="Land M."/>
            <person name="Hauser L."/>
            <person name="Chang Y.J."/>
            <person name="Jeffries C.D."/>
            <person name="Chain P."/>
            <person name="Rohde M."/>
            <person name="Goker M."/>
            <person name="Bristow J."/>
            <person name="Eisen J.A."/>
            <person name="Markowitz V."/>
            <person name="Hugenholtz P."/>
            <person name="Kyrpides N.C."/>
            <person name="Klenk H.P."/>
            <person name="Lapidus A."/>
        </authorList>
    </citation>
    <scope>NUCLEOTIDE SEQUENCE [LARGE SCALE GENOMIC DNA]</scope>
    <source>
        <strain evidence="4">ATCC 27377 / DSM 6068 / ICPB 4128</strain>
    </source>
</reference>
<feature type="compositionally biased region" description="Low complexity" evidence="1">
    <location>
        <begin position="343"/>
        <end position="359"/>
    </location>
</feature>
<dbReference type="EMBL" id="CP001848">
    <property type="protein sequence ID" value="ADB16890.1"/>
    <property type="molecule type" value="Genomic_DNA"/>
</dbReference>
<evidence type="ECO:0000256" key="1">
    <source>
        <dbReference type="SAM" id="MobiDB-lite"/>
    </source>
</evidence>
<dbReference type="AlphaFoldDB" id="D2R2Q0"/>
<sequence length="377" mass="40010" precursor="true">MVRCKKLAPSWFSVSLIRMAGLAAVPWLLGLTAVSAQEKQPPAAPAVAAEKPAKTAAEDAEILAMTRNYAAAYTQNDAKLVASYWAEKGVYIDPETGTSIEGREKIEAAFAKNFASEKGTSLQVAVQSIRGISPDVAEVAGIAVVSVPGGVSSESSFVAMLVKQAGGWKIDSVRESETAVPVSNYERLADLEWMVGEWKEEAGETKIFTRCRWIANRNFLLRSFTVMQGEEVQLAGTQIIGYDASIGTMRSWVFDTDGGFGEGVWAATKGESGEAKWTVKMSGVLQDGRRAAATQVITKIDKDKATFQTVGREVDGELLPSSPAVTVVRVASSDVDANSSLGDVAVPTASSADSAAPSDNPRDKNEAPAPQQPAESK</sequence>
<evidence type="ECO:0000313" key="4">
    <source>
        <dbReference type="Proteomes" id="UP000001887"/>
    </source>
</evidence>
<dbReference type="Gene3D" id="3.10.450.50">
    <property type="match status" value="1"/>
</dbReference>
<keyword evidence="4" id="KW-1185">Reference proteome</keyword>
<dbReference type="InterPro" id="IPR011944">
    <property type="entry name" value="Steroid_delta5-4_isomerase"/>
</dbReference>
<dbReference type="eggNOG" id="COG4319">
    <property type="taxonomic scope" value="Bacteria"/>
</dbReference>
<dbReference type="SUPFAM" id="SSF54427">
    <property type="entry name" value="NTF2-like"/>
    <property type="match status" value="1"/>
</dbReference>
<dbReference type="InterPro" id="IPR027843">
    <property type="entry name" value="DUF4440"/>
</dbReference>
<dbReference type="InterPro" id="IPR032710">
    <property type="entry name" value="NTF2-like_dom_sf"/>
</dbReference>
<evidence type="ECO:0000313" key="3">
    <source>
        <dbReference type="EMBL" id="ADB16890.1"/>
    </source>
</evidence>
<dbReference type="KEGG" id="psl:Psta_2219"/>
<evidence type="ECO:0000259" key="2">
    <source>
        <dbReference type="Pfam" id="PF14534"/>
    </source>
</evidence>
<dbReference type="Pfam" id="PF14534">
    <property type="entry name" value="DUF4440"/>
    <property type="match status" value="1"/>
</dbReference>
<gene>
    <name evidence="3" type="ordered locus">Psta_2219</name>
</gene>
<proteinExistence type="predicted"/>
<accession>D2R2Q0</accession>